<dbReference type="EMBL" id="MNCJ02000327">
    <property type="protein sequence ID" value="KAF5776571.1"/>
    <property type="molecule type" value="Genomic_DNA"/>
</dbReference>
<dbReference type="PANTHER" id="PTHR37984">
    <property type="entry name" value="PROTEIN CBG26694"/>
    <property type="match status" value="1"/>
</dbReference>
<keyword evidence="16" id="KW-0862">Zinc</keyword>
<dbReference type="InterPro" id="IPR016197">
    <property type="entry name" value="Chromo-like_dom_sf"/>
</dbReference>
<keyword evidence="2" id="KW-0645">Protease</keyword>
<evidence type="ECO:0000256" key="3">
    <source>
        <dbReference type="ARBA" id="ARBA00022679"/>
    </source>
</evidence>
<keyword evidence="14" id="KW-0238">DNA-binding</keyword>
<feature type="domain" description="CCHC-type" evidence="18">
    <location>
        <begin position="308"/>
        <end position="323"/>
    </location>
</feature>
<evidence type="ECO:0000256" key="2">
    <source>
        <dbReference type="ARBA" id="ARBA00022670"/>
    </source>
</evidence>
<evidence type="ECO:0000256" key="10">
    <source>
        <dbReference type="ARBA" id="ARBA00022842"/>
    </source>
</evidence>
<dbReference type="Pfam" id="PF08284">
    <property type="entry name" value="RVP_2"/>
    <property type="match status" value="1"/>
</dbReference>
<reference evidence="21" key="2">
    <citation type="submission" date="2020-06" db="EMBL/GenBank/DDBJ databases">
        <title>Helianthus annuus Genome sequencing and assembly Release 2.</title>
        <authorList>
            <person name="Gouzy J."/>
            <person name="Langlade N."/>
            <person name="Munos S."/>
        </authorList>
    </citation>
    <scope>NUCLEOTIDE SEQUENCE</scope>
    <source>
        <tissue evidence="21">Leaves</tissue>
    </source>
</reference>
<dbReference type="Gramene" id="mRNA:HanXRQr2_Chr12g0525741">
    <property type="protein sequence ID" value="CDS:HanXRQr2_Chr12g0525741.1"/>
    <property type="gene ID" value="HanXRQr2_Chr12g0525741"/>
</dbReference>
<evidence type="ECO:0000313" key="21">
    <source>
        <dbReference type="EMBL" id="KAF5776571.1"/>
    </source>
</evidence>
<keyword evidence="8" id="KW-0255">Endonuclease</keyword>
<keyword evidence="13" id="KW-0239">DNA-directed DNA polymerase</keyword>
<evidence type="ECO:0000256" key="14">
    <source>
        <dbReference type="ARBA" id="ARBA00023125"/>
    </source>
</evidence>
<organism evidence="21 22">
    <name type="scientific">Helianthus annuus</name>
    <name type="common">Common sunflower</name>
    <dbReference type="NCBI Taxonomy" id="4232"/>
    <lineage>
        <taxon>Eukaryota</taxon>
        <taxon>Viridiplantae</taxon>
        <taxon>Streptophyta</taxon>
        <taxon>Embryophyta</taxon>
        <taxon>Tracheophyta</taxon>
        <taxon>Spermatophyta</taxon>
        <taxon>Magnoliopsida</taxon>
        <taxon>eudicotyledons</taxon>
        <taxon>Gunneridae</taxon>
        <taxon>Pentapetalae</taxon>
        <taxon>asterids</taxon>
        <taxon>campanulids</taxon>
        <taxon>Asterales</taxon>
        <taxon>Asteraceae</taxon>
        <taxon>Asteroideae</taxon>
        <taxon>Heliantheae alliance</taxon>
        <taxon>Heliantheae</taxon>
        <taxon>Helianthus</taxon>
    </lineage>
</organism>
<dbReference type="InterPro" id="IPR043502">
    <property type="entry name" value="DNA/RNA_pol_sf"/>
</dbReference>
<dbReference type="SUPFAM" id="SSF57756">
    <property type="entry name" value="Retrovirus zinc finger-like domains"/>
    <property type="match status" value="1"/>
</dbReference>
<dbReference type="SUPFAM" id="SSF53098">
    <property type="entry name" value="Ribonuclease H-like"/>
    <property type="match status" value="1"/>
</dbReference>
<dbReference type="SUPFAM" id="SSF56672">
    <property type="entry name" value="DNA/RNA polymerases"/>
    <property type="match status" value="1"/>
</dbReference>
<feature type="domain" description="CCHC-type" evidence="18">
    <location>
        <begin position="328"/>
        <end position="343"/>
    </location>
</feature>
<evidence type="ECO:0000256" key="15">
    <source>
        <dbReference type="ARBA" id="ARBA00023172"/>
    </source>
</evidence>
<dbReference type="Pfam" id="PF00078">
    <property type="entry name" value="RVT_1"/>
    <property type="match status" value="1"/>
</dbReference>
<keyword evidence="6" id="KW-0479">Metal-binding</keyword>
<dbReference type="Proteomes" id="UP000215914">
    <property type="component" value="Unassembled WGS sequence"/>
</dbReference>
<dbReference type="InterPro" id="IPR001584">
    <property type="entry name" value="Integrase_cat-core"/>
</dbReference>
<feature type="compositionally biased region" description="Basic and acidic residues" evidence="17">
    <location>
        <begin position="348"/>
        <end position="359"/>
    </location>
</feature>
<evidence type="ECO:0000256" key="8">
    <source>
        <dbReference type="ARBA" id="ARBA00022759"/>
    </source>
</evidence>
<dbReference type="GO" id="GO:0003964">
    <property type="term" value="F:RNA-directed DNA polymerase activity"/>
    <property type="evidence" value="ECO:0007669"/>
    <property type="project" value="UniProtKB-KW"/>
</dbReference>
<evidence type="ECO:0000259" key="18">
    <source>
        <dbReference type="PROSITE" id="PS50158"/>
    </source>
</evidence>
<keyword evidence="15" id="KW-0233">DNA recombination</keyword>
<dbReference type="SMART" id="SM00343">
    <property type="entry name" value="ZnF_C2HC"/>
    <property type="match status" value="2"/>
</dbReference>
<dbReference type="GO" id="GO:0006310">
    <property type="term" value="P:DNA recombination"/>
    <property type="evidence" value="ECO:0007669"/>
    <property type="project" value="UniProtKB-KW"/>
</dbReference>
<dbReference type="FunFam" id="3.10.10.10:FF:000007">
    <property type="entry name" value="Retrovirus-related Pol polyprotein from transposon 17.6-like Protein"/>
    <property type="match status" value="1"/>
</dbReference>
<feature type="domain" description="Integrase catalytic" evidence="20">
    <location>
        <begin position="1122"/>
        <end position="1285"/>
    </location>
</feature>
<dbReference type="Gene3D" id="3.10.10.10">
    <property type="entry name" value="HIV Type 1 Reverse Transcriptase, subunit A, domain 1"/>
    <property type="match status" value="1"/>
</dbReference>
<keyword evidence="16" id="KW-0863">Zinc-finger</keyword>
<dbReference type="PROSITE" id="PS50158">
    <property type="entry name" value="ZF_CCHC"/>
    <property type="match status" value="2"/>
</dbReference>
<feature type="compositionally biased region" description="Basic and acidic residues" evidence="17">
    <location>
        <begin position="269"/>
        <end position="279"/>
    </location>
</feature>
<dbReference type="InterPro" id="IPR000477">
    <property type="entry name" value="RT_dom"/>
</dbReference>
<evidence type="ECO:0000256" key="16">
    <source>
        <dbReference type="PROSITE-ProRule" id="PRU00047"/>
    </source>
</evidence>
<dbReference type="InterPro" id="IPR041588">
    <property type="entry name" value="Integrase_H2C2"/>
</dbReference>
<keyword evidence="4 21" id="KW-0548">Nucleotidyltransferase</keyword>
<accession>A0A9K3EPR1</accession>
<dbReference type="Gene3D" id="2.40.70.10">
    <property type="entry name" value="Acid Proteases"/>
    <property type="match status" value="1"/>
</dbReference>
<feature type="region of interest" description="Disordered" evidence="17">
    <location>
        <begin position="256"/>
        <end position="287"/>
    </location>
</feature>
<protein>
    <recommendedName>
        <fullName evidence="1">RNA-directed DNA polymerase</fullName>
        <ecNumber evidence="1">2.7.7.49</ecNumber>
    </recommendedName>
</protein>
<dbReference type="GO" id="GO:0008270">
    <property type="term" value="F:zinc ion binding"/>
    <property type="evidence" value="ECO:0007669"/>
    <property type="project" value="UniProtKB-KW"/>
</dbReference>
<dbReference type="Pfam" id="PF24626">
    <property type="entry name" value="SH3_Tf2-1"/>
    <property type="match status" value="1"/>
</dbReference>
<proteinExistence type="predicted"/>
<dbReference type="InterPro" id="IPR012337">
    <property type="entry name" value="RNaseH-like_sf"/>
</dbReference>
<dbReference type="Gene3D" id="4.10.60.10">
    <property type="entry name" value="Zinc finger, CCHC-type"/>
    <property type="match status" value="1"/>
</dbReference>
<dbReference type="Pfam" id="PF19259">
    <property type="entry name" value="Ty3_capsid"/>
    <property type="match status" value="1"/>
</dbReference>
<dbReference type="PROSITE" id="PS00141">
    <property type="entry name" value="ASP_PROTEASE"/>
    <property type="match status" value="1"/>
</dbReference>
<evidence type="ECO:0000259" key="19">
    <source>
        <dbReference type="PROSITE" id="PS50878"/>
    </source>
</evidence>
<dbReference type="InterPro" id="IPR043128">
    <property type="entry name" value="Rev_trsase/Diguanyl_cyclase"/>
</dbReference>
<dbReference type="EC" id="2.7.7.49" evidence="1"/>
<evidence type="ECO:0000259" key="20">
    <source>
        <dbReference type="PROSITE" id="PS50994"/>
    </source>
</evidence>
<feature type="region of interest" description="Disordered" evidence="17">
    <location>
        <begin position="342"/>
        <end position="361"/>
    </location>
</feature>
<comment type="caution">
    <text evidence="21">The sequence shown here is derived from an EMBL/GenBank/DDBJ whole genome shotgun (WGS) entry which is preliminary data.</text>
</comment>
<keyword evidence="7" id="KW-0064">Aspartyl protease</keyword>
<dbReference type="InterPro" id="IPR036397">
    <property type="entry name" value="RNaseH_sf"/>
</dbReference>
<evidence type="ECO:0000256" key="11">
    <source>
        <dbReference type="ARBA" id="ARBA00022908"/>
    </source>
</evidence>
<dbReference type="InterPro" id="IPR045358">
    <property type="entry name" value="Ty3_capsid"/>
</dbReference>
<dbReference type="InterPro" id="IPR001878">
    <property type="entry name" value="Znf_CCHC"/>
</dbReference>
<keyword evidence="9 21" id="KW-0378">Hydrolase</keyword>
<keyword evidence="12" id="KW-0695">RNA-directed DNA polymerase</keyword>
<dbReference type="InterPro" id="IPR056924">
    <property type="entry name" value="SH3_Tf2-1"/>
</dbReference>
<dbReference type="GO" id="GO:0006508">
    <property type="term" value="P:proteolysis"/>
    <property type="evidence" value="ECO:0007669"/>
    <property type="project" value="UniProtKB-KW"/>
</dbReference>
<dbReference type="Gene3D" id="1.10.340.70">
    <property type="match status" value="1"/>
</dbReference>
<keyword evidence="3 21" id="KW-0808">Transferase</keyword>
<dbReference type="InterPro" id="IPR041373">
    <property type="entry name" value="RT_RNaseH"/>
</dbReference>
<dbReference type="InterPro" id="IPR036875">
    <property type="entry name" value="Znf_CCHC_sf"/>
</dbReference>
<dbReference type="FunFam" id="3.10.20.370:FF:000001">
    <property type="entry name" value="Retrovirus-related Pol polyprotein from transposon 17.6-like protein"/>
    <property type="match status" value="1"/>
</dbReference>
<keyword evidence="5" id="KW-0540">Nuclease</keyword>
<evidence type="ECO:0000256" key="12">
    <source>
        <dbReference type="ARBA" id="ARBA00022918"/>
    </source>
</evidence>
<evidence type="ECO:0000313" key="22">
    <source>
        <dbReference type="Proteomes" id="UP000215914"/>
    </source>
</evidence>
<dbReference type="InterPro" id="IPR050951">
    <property type="entry name" value="Retrovirus_Pol_polyprotein"/>
</dbReference>
<dbReference type="GO" id="GO:0004190">
    <property type="term" value="F:aspartic-type endopeptidase activity"/>
    <property type="evidence" value="ECO:0007669"/>
    <property type="project" value="UniProtKB-KW"/>
</dbReference>
<name>A0A9K3EPR1_HELAN</name>
<dbReference type="Gene3D" id="3.30.70.270">
    <property type="match status" value="2"/>
</dbReference>
<keyword evidence="11" id="KW-0229">DNA integration</keyword>
<dbReference type="InterPro" id="IPR021109">
    <property type="entry name" value="Peptidase_aspartic_dom_sf"/>
</dbReference>
<evidence type="ECO:0000256" key="5">
    <source>
        <dbReference type="ARBA" id="ARBA00022722"/>
    </source>
</evidence>
<dbReference type="Pfam" id="PF00098">
    <property type="entry name" value="zf-CCHC"/>
    <property type="match status" value="1"/>
</dbReference>
<keyword evidence="10" id="KW-0460">Magnesium</keyword>
<evidence type="ECO:0000256" key="7">
    <source>
        <dbReference type="ARBA" id="ARBA00022750"/>
    </source>
</evidence>
<dbReference type="FunFam" id="3.30.420.10:FF:000032">
    <property type="entry name" value="Retrovirus-related Pol polyprotein from transposon 297-like Protein"/>
    <property type="match status" value="1"/>
</dbReference>
<evidence type="ECO:0000256" key="9">
    <source>
        <dbReference type="ARBA" id="ARBA00022801"/>
    </source>
</evidence>
<dbReference type="Gene3D" id="3.30.420.10">
    <property type="entry name" value="Ribonuclease H-like superfamily/Ribonuclease H"/>
    <property type="match status" value="1"/>
</dbReference>
<dbReference type="PROSITE" id="PS50994">
    <property type="entry name" value="INTEGRASE"/>
    <property type="match status" value="1"/>
</dbReference>
<feature type="domain" description="Reverse transcriptase" evidence="19">
    <location>
        <begin position="600"/>
        <end position="779"/>
    </location>
</feature>
<evidence type="ECO:0000256" key="17">
    <source>
        <dbReference type="SAM" id="MobiDB-lite"/>
    </source>
</evidence>
<dbReference type="CDD" id="cd09274">
    <property type="entry name" value="RNase_HI_RT_Ty3"/>
    <property type="match status" value="1"/>
</dbReference>
<dbReference type="SUPFAM" id="SSF54160">
    <property type="entry name" value="Chromo domain-like"/>
    <property type="match status" value="1"/>
</dbReference>
<dbReference type="CDD" id="cd01647">
    <property type="entry name" value="RT_LTR"/>
    <property type="match status" value="1"/>
</dbReference>
<dbReference type="GO" id="GO:0004519">
    <property type="term" value="F:endonuclease activity"/>
    <property type="evidence" value="ECO:0007669"/>
    <property type="project" value="UniProtKB-KW"/>
</dbReference>
<evidence type="ECO:0000256" key="4">
    <source>
        <dbReference type="ARBA" id="ARBA00022695"/>
    </source>
</evidence>
<dbReference type="Pfam" id="PF17921">
    <property type="entry name" value="Integrase_H2C2"/>
    <property type="match status" value="1"/>
</dbReference>
<dbReference type="GO" id="GO:0003887">
    <property type="term" value="F:DNA-directed DNA polymerase activity"/>
    <property type="evidence" value="ECO:0007669"/>
    <property type="project" value="UniProtKB-KW"/>
</dbReference>
<sequence length="1481" mass="171524">MADRVNVNDDDEARRNEIRTMVVEEVKKAIEASIPRLDQEVEGQVLEIVNTSVTSKVEELKEMISELQVKKSKRRCTYKEFMACNPLPYQGDVDPIACQRWISSTEAVFTRSRCEVEDQVMFATGLLQARAKDWWDAYSKELGDDKVQSLTWQEFKESFLKYYSPQSAIDKIQEDFLRLRQKDETIDEITNKFLERVKFCEEIAGTERQRIIRYHAMLKAEYREFVNPSKCATLNELIDWARDREIEIKRQVERGEKRVAEKPTNASPSKKERYQDQSKKGKASSEIPTCKTCGKHHSGECLSGKKGCYKCGREGHPFYRCPENPKACYNCNETGHIKAECPKLQQGKKRDGKKDEPPKARGRMFQLTSDEAKASPDVVSGIFLVNSMPMNVLFDSGASRSFISNELLAHPSFKLEKMIVPLEVEVADSKSYLLHDICRNCKILIEDEEFSIDLVPMYMGEFKVVVGMDWLAQNHAEIQCEKKVIHILTSGGKRVSVQGDRVIKSKLCSIIKAVKHVRNGGRAYLSYVIDTNRGVPKLEDVNVVKEYPDVFPEDLPGLPPEREVEFKIELNPGAKPVAKAPYRLAPTEMKELMTQLQELLDKGFIRPSVSPWGAPVLFVKKKDGSLRMCIDYRELNKLTVKNRYPLPRIDDLFDQLQGASWFSKIDLRSGYHQLRVREEDVPKTAFRTRYGHYEFLVMSFGLTNTPAAFMDLMNRVCRPMLDKYVIVFIDDILVYSRSEAEHASHLRDVLETLRKEKLYAKFSKCAFWLREVQFLGHVIDADGVHVDPSKVDAVMNWVPPKNPSEIKSFLGLAGYYRRFIQDFSKIASPMTKLTKKSEKFIWGEEQEKAFQTLKEKLSNSPVLTLPDGTDGLVVYTDASRQGLGCVLMQRGKVVAYASRQLKQHEGNYPTHDLELAAVVFALKIWRHYLYGVKCTIFSDHKSLKYFFEQKDLNMRQRRWLELLKDYDCDIHYHPGKANVVADALSRKEYPTPIRVKSMKMVVTPKLLDEIREAQMKSLNAVDSKKERTKGFIHELEENANGIKTRYNRIWIPRYCEVKELLLNEAHKSRYSVHPGATKMYQDLRMNYWWPGMKRDIVKYVAKCLTCSQVKAEHQKPYGKLQPLEIPVWKWEHITMDLVIKLPKTRKGHDAIWVVVDRLTKSAHFLPIRENYKSEKMAEVYMNEIISRHGVPVSIVSDRDTRFTSRYWRKFNDELGTQLHISTAYHPQTDGQTERTIQTLVDMLRACVIEFGGSWDDQLPLVEFSYNNSYHNSIKMAPYEMLYGRKCRTPVCWGEVGQREIAPKEVVTKTNEKIDMVRSRLKAAQDRQKSYADRRKRPIEFQVGDHVLLKVSPWKGIIRFRKRGKLGPRYIGPFKILARVGAVAYRLELPPALDGIHNTFHVSQLRKCLADETAYVPMDDIEVDKKLNYVEKPVAIKDFKVKHLRNKSVRQVLVQWQHRKGSDLTWEAEDDMRKHYPELFGT</sequence>
<dbReference type="InterPro" id="IPR001969">
    <property type="entry name" value="Aspartic_peptidase_AS"/>
</dbReference>
<keyword evidence="22" id="KW-1185">Reference proteome</keyword>
<reference evidence="21" key="1">
    <citation type="journal article" date="2017" name="Nature">
        <title>The sunflower genome provides insights into oil metabolism, flowering and Asterid evolution.</title>
        <authorList>
            <person name="Badouin H."/>
            <person name="Gouzy J."/>
            <person name="Grassa C.J."/>
            <person name="Murat F."/>
            <person name="Staton S.E."/>
            <person name="Cottret L."/>
            <person name="Lelandais-Briere C."/>
            <person name="Owens G.L."/>
            <person name="Carrere S."/>
            <person name="Mayjonade B."/>
            <person name="Legrand L."/>
            <person name="Gill N."/>
            <person name="Kane N.C."/>
            <person name="Bowers J.E."/>
            <person name="Hubner S."/>
            <person name="Bellec A."/>
            <person name="Berard A."/>
            <person name="Berges H."/>
            <person name="Blanchet N."/>
            <person name="Boniface M.C."/>
            <person name="Brunel D."/>
            <person name="Catrice O."/>
            <person name="Chaidir N."/>
            <person name="Claudel C."/>
            <person name="Donnadieu C."/>
            <person name="Faraut T."/>
            <person name="Fievet G."/>
            <person name="Helmstetter N."/>
            <person name="King M."/>
            <person name="Knapp S.J."/>
            <person name="Lai Z."/>
            <person name="Le Paslier M.C."/>
            <person name="Lippi Y."/>
            <person name="Lorenzon L."/>
            <person name="Mandel J.R."/>
            <person name="Marage G."/>
            <person name="Marchand G."/>
            <person name="Marquand E."/>
            <person name="Bret-Mestries E."/>
            <person name="Morien E."/>
            <person name="Nambeesan S."/>
            <person name="Nguyen T."/>
            <person name="Pegot-Espagnet P."/>
            <person name="Pouilly N."/>
            <person name="Raftis F."/>
            <person name="Sallet E."/>
            <person name="Schiex T."/>
            <person name="Thomas J."/>
            <person name="Vandecasteele C."/>
            <person name="Vares D."/>
            <person name="Vear F."/>
            <person name="Vautrin S."/>
            <person name="Crespi M."/>
            <person name="Mangin B."/>
            <person name="Burke J.M."/>
            <person name="Salse J."/>
            <person name="Munos S."/>
            <person name="Vincourt P."/>
            <person name="Rieseberg L.H."/>
            <person name="Langlade N.B."/>
        </authorList>
    </citation>
    <scope>NUCLEOTIDE SEQUENCE</scope>
    <source>
        <tissue evidence="21">Leaves</tissue>
    </source>
</reference>
<dbReference type="Pfam" id="PF17917">
    <property type="entry name" value="RT_RNaseH"/>
    <property type="match status" value="1"/>
</dbReference>
<dbReference type="CDD" id="cd00303">
    <property type="entry name" value="retropepsin_like"/>
    <property type="match status" value="1"/>
</dbReference>
<gene>
    <name evidence="21" type="ORF">HanXRQr2_Chr12g0525741</name>
</gene>
<dbReference type="GO" id="GO:0015074">
    <property type="term" value="P:DNA integration"/>
    <property type="evidence" value="ECO:0007669"/>
    <property type="project" value="UniProtKB-KW"/>
</dbReference>
<dbReference type="PANTHER" id="PTHR37984:SF5">
    <property type="entry name" value="PROTEIN NYNRIN-LIKE"/>
    <property type="match status" value="1"/>
</dbReference>
<evidence type="ECO:0000256" key="13">
    <source>
        <dbReference type="ARBA" id="ARBA00022932"/>
    </source>
</evidence>
<evidence type="ECO:0000256" key="1">
    <source>
        <dbReference type="ARBA" id="ARBA00012493"/>
    </source>
</evidence>
<evidence type="ECO:0000256" key="6">
    <source>
        <dbReference type="ARBA" id="ARBA00022723"/>
    </source>
</evidence>
<dbReference type="GO" id="GO:0003677">
    <property type="term" value="F:DNA binding"/>
    <property type="evidence" value="ECO:0007669"/>
    <property type="project" value="UniProtKB-KW"/>
</dbReference>
<dbReference type="FunFam" id="3.30.70.270:FF:000020">
    <property type="entry name" value="Transposon Tf2-6 polyprotein-like Protein"/>
    <property type="match status" value="1"/>
</dbReference>
<dbReference type="PROSITE" id="PS50878">
    <property type="entry name" value="RT_POL"/>
    <property type="match status" value="1"/>
</dbReference>